<evidence type="ECO:0000313" key="5">
    <source>
        <dbReference type="Proteomes" id="UP000002588"/>
    </source>
</evidence>
<dbReference type="PANTHER" id="PTHR38593:SF1">
    <property type="entry name" value="BLR2558 PROTEIN"/>
    <property type="match status" value="1"/>
</dbReference>
<feature type="region of interest" description="Disordered" evidence="1">
    <location>
        <begin position="86"/>
        <end position="124"/>
    </location>
</feature>
<dbReference type="InterPro" id="IPR025419">
    <property type="entry name" value="DUF4142"/>
</dbReference>
<dbReference type="Proteomes" id="UP000002588">
    <property type="component" value="Chromosome"/>
</dbReference>
<proteinExistence type="predicted"/>
<dbReference type="InterPro" id="IPR012347">
    <property type="entry name" value="Ferritin-like"/>
</dbReference>
<feature type="chain" id="PRO_5002635868" evidence="2">
    <location>
        <begin position="22"/>
        <end position="208"/>
    </location>
</feature>
<evidence type="ECO:0000256" key="2">
    <source>
        <dbReference type="SAM" id="SignalP"/>
    </source>
</evidence>
<sequence length="208" mass="22331">MHTRSILALAALALVALPARAQLGNPGMTDPATAEARPGTPAPGETNPQDRLFLKLAAMGNLGEVEAGHLALTKSSNPRVQAFARQMTEDHSATREKLDRLARDRRLPAPTTPQPDQQAARQRLESLSGRAFDAAYLETQLVDHQKTVQLLEWEIGSGQDAAVQQLAKDTLPAVLEHLRQVQTLMAETTGAPPQGLATMPMGAGEGRR</sequence>
<dbReference type="Pfam" id="PF13628">
    <property type="entry name" value="DUF4142"/>
    <property type="match status" value="1"/>
</dbReference>
<feature type="compositionally biased region" description="Basic and acidic residues" evidence="1">
    <location>
        <begin position="87"/>
        <end position="107"/>
    </location>
</feature>
<accession>A1K6J4</accession>
<dbReference type="PANTHER" id="PTHR38593">
    <property type="entry name" value="BLR2558 PROTEIN"/>
    <property type="match status" value="1"/>
</dbReference>
<feature type="region of interest" description="Disordered" evidence="1">
    <location>
        <begin position="26"/>
        <end position="48"/>
    </location>
</feature>
<keyword evidence="2" id="KW-0732">Signal</keyword>
<evidence type="ECO:0000313" key="4">
    <source>
        <dbReference type="EMBL" id="CAL94449.1"/>
    </source>
</evidence>
<dbReference type="HOGENOM" id="CLU_079636_1_0_4"/>
<feature type="signal peptide" evidence="2">
    <location>
        <begin position="1"/>
        <end position="21"/>
    </location>
</feature>
<reference evidence="4 5" key="1">
    <citation type="journal article" date="2006" name="Nat. Biotechnol.">
        <title>Complete genome of the mutualistic, N2-fixing grass endophyte Azoarcus sp. strain BH72.</title>
        <authorList>
            <person name="Krause A."/>
            <person name="Ramakumar A."/>
            <person name="Bartels D."/>
            <person name="Battistoni F."/>
            <person name="Bekel T."/>
            <person name="Boch J."/>
            <person name="Boehm M."/>
            <person name="Friedrich F."/>
            <person name="Hurek T."/>
            <person name="Krause L."/>
            <person name="Linke B."/>
            <person name="McHardy A.C."/>
            <person name="Sarkar A."/>
            <person name="Schneiker S."/>
            <person name="Syed A.A."/>
            <person name="Thauer R."/>
            <person name="Vorhoelter F.-J."/>
            <person name="Weidner S."/>
            <person name="Puehler A."/>
            <person name="Reinhold-Hurek B."/>
            <person name="Kaiser O."/>
            <person name="Goesmann A."/>
        </authorList>
    </citation>
    <scope>NUCLEOTIDE SEQUENCE [LARGE SCALE GENOMIC DNA]</scope>
    <source>
        <strain evidence="4 5">BH72</strain>
    </source>
</reference>
<protein>
    <submittedName>
        <fullName evidence="4">Conserved hypothetical secreted protein</fullName>
    </submittedName>
</protein>
<name>A1K6J4_AZOSB</name>
<dbReference type="Gene3D" id="1.20.1260.10">
    <property type="match status" value="1"/>
</dbReference>
<feature type="domain" description="DUF4142" evidence="3">
    <location>
        <begin position="49"/>
        <end position="184"/>
    </location>
</feature>
<dbReference type="AlphaFoldDB" id="A1K6J4"/>
<dbReference type="EMBL" id="AM406670">
    <property type="protein sequence ID" value="CAL94449.1"/>
    <property type="molecule type" value="Genomic_DNA"/>
</dbReference>
<dbReference type="eggNOG" id="COG3652">
    <property type="taxonomic scope" value="Bacteria"/>
</dbReference>
<organism evidence="4 5">
    <name type="scientific">Azoarcus sp. (strain BH72)</name>
    <dbReference type="NCBI Taxonomy" id="418699"/>
    <lineage>
        <taxon>Bacteria</taxon>
        <taxon>Pseudomonadati</taxon>
        <taxon>Pseudomonadota</taxon>
        <taxon>Betaproteobacteria</taxon>
        <taxon>Rhodocyclales</taxon>
        <taxon>Zoogloeaceae</taxon>
        <taxon>Azoarcus</taxon>
    </lineage>
</organism>
<dbReference type="STRING" id="62928.azo1832"/>
<dbReference type="RefSeq" id="WP_011765565.1">
    <property type="nucleotide sequence ID" value="NC_008702.1"/>
</dbReference>
<dbReference type="KEGG" id="azo:azo1832"/>
<gene>
    <name evidence="4" type="ordered locus">azo1832</name>
</gene>
<evidence type="ECO:0000256" key="1">
    <source>
        <dbReference type="SAM" id="MobiDB-lite"/>
    </source>
</evidence>
<evidence type="ECO:0000259" key="3">
    <source>
        <dbReference type="Pfam" id="PF13628"/>
    </source>
</evidence>
<keyword evidence="5" id="KW-1185">Reference proteome</keyword>